<reference evidence="1 2" key="1">
    <citation type="journal article" date="2022" name="bioRxiv">
        <title>The genome of the oomycete Peronosclerospora sorghi, a cosmopolitan pathogen of maize and sorghum, is inflated with dispersed pseudogenes.</title>
        <authorList>
            <person name="Fletcher K."/>
            <person name="Martin F."/>
            <person name="Isakeit T."/>
            <person name="Cavanaugh K."/>
            <person name="Magill C."/>
            <person name="Michelmore R."/>
        </authorList>
    </citation>
    <scope>NUCLEOTIDE SEQUENCE [LARGE SCALE GENOMIC DNA]</scope>
    <source>
        <strain evidence="1">P6</strain>
    </source>
</reference>
<comment type="caution">
    <text evidence="1">The sequence shown here is derived from an EMBL/GenBank/DDBJ whole genome shotgun (WGS) entry which is preliminary data.</text>
</comment>
<protein>
    <submittedName>
        <fullName evidence="1">Uncharacterized protein</fullName>
    </submittedName>
</protein>
<dbReference type="EMBL" id="CM047587">
    <property type="protein sequence ID" value="KAI9907212.1"/>
    <property type="molecule type" value="Genomic_DNA"/>
</dbReference>
<name>A0ACC0VLW9_9STRA</name>
<proteinExistence type="predicted"/>
<gene>
    <name evidence="1" type="ORF">PsorP6_003914</name>
</gene>
<dbReference type="Proteomes" id="UP001163321">
    <property type="component" value="Chromosome 8"/>
</dbReference>
<evidence type="ECO:0000313" key="1">
    <source>
        <dbReference type="EMBL" id="KAI9907212.1"/>
    </source>
</evidence>
<keyword evidence="2" id="KW-1185">Reference proteome</keyword>
<organism evidence="1 2">
    <name type="scientific">Peronosclerospora sorghi</name>
    <dbReference type="NCBI Taxonomy" id="230839"/>
    <lineage>
        <taxon>Eukaryota</taxon>
        <taxon>Sar</taxon>
        <taxon>Stramenopiles</taxon>
        <taxon>Oomycota</taxon>
        <taxon>Peronosporomycetes</taxon>
        <taxon>Peronosporales</taxon>
        <taxon>Peronosporaceae</taxon>
        <taxon>Peronosclerospora</taxon>
    </lineage>
</organism>
<accession>A0ACC0VLW9</accession>
<evidence type="ECO:0000313" key="2">
    <source>
        <dbReference type="Proteomes" id="UP001163321"/>
    </source>
</evidence>
<sequence length="535" mass="61713">MTTNLPRPSKAGWTVALTLALTLQVVLYRKTLLNAIRNSCKRLLMFKTMHRRFGSQRLSRLNSLGDERKSQWMWKVDGRDLMCADCDNNADGANSPDGLMTSQKKIVLVMVGLPARGKSFVVHKTIRYIEWMGFPTRIFNVGNLRRQLGKAGEDANFFSANNSNATQLREEMAMDALDNLLEWLETQGHVAIFDATNTTKLRRQHILEKVRSHHNIRVMFVESICENEELLEANYHRMRLRETDNSIIPAYRKLTNADYRDKDPELALADFRQRVREYEKVYETIEDTEDGGNACYVKVFNAGEKIQARYCQGFLQSQIVSLLQNIHLIPRRIWLVRPGPSITSCKGILGLDSELSPEGHRVARAIKRFVDKLQLERPMEVWTSPMKRSMDTASYLRTHKKLKRYVATTLLNELGGGDFEGLTYKEIERFYHKHFTARLQDKLRYRYPGVGGESYVDVISRLRSLIVEFERKKRDVLVVCSDSILRCLMGYFAGYEAAKVPYLESPKDTVIELNPHRDGCDVKIIPLEFEEEDGN</sequence>